<evidence type="ECO:0000313" key="1">
    <source>
        <dbReference type="EMBL" id="KAJ2993728.1"/>
    </source>
</evidence>
<evidence type="ECO:0000313" key="2">
    <source>
        <dbReference type="Proteomes" id="UP001143856"/>
    </source>
</evidence>
<sequence length="250" mass="26962">MDRGSNQIVVVGAGIIGLSSALLLAQDGFRVVVVARDLPGDRGLGWASPYAGADFLPPIELGQPDLARKSFAWFQKVAEADPNSGVKKITAKEYWTDVDNDDHVWYKDIFPQYSRLSQASLPPGCKVGVAFQTVVMNPDRLLPWIQHKLENLGAKFIRAHVQSLSEAVHVARGARIVVNASGLGARVLAQDEAVIGYRGQTIFVKGHYPEVVQTQGSEYTYVIPRPLSGGVILGGISQENVATGEVDSAL</sequence>
<proteinExistence type="predicted"/>
<gene>
    <name evidence="1" type="ORF">NUW58_g1761</name>
</gene>
<name>A0ACC1PLM3_9PEZI</name>
<keyword evidence="2" id="KW-1185">Reference proteome</keyword>
<accession>A0ACC1PLM3</accession>
<organism evidence="1 2">
    <name type="scientific">Xylaria curta</name>
    <dbReference type="NCBI Taxonomy" id="42375"/>
    <lineage>
        <taxon>Eukaryota</taxon>
        <taxon>Fungi</taxon>
        <taxon>Dikarya</taxon>
        <taxon>Ascomycota</taxon>
        <taxon>Pezizomycotina</taxon>
        <taxon>Sordariomycetes</taxon>
        <taxon>Xylariomycetidae</taxon>
        <taxon>Xylariales</taxon>
        <taxon>Xylariaceae</taxon>
        <taxon>Xylaria</taxon>
    </lineage>
</organism>
<reference evidence="1" key="1">
    <citation type="submission" date="2022-10" db="EMBL/GenBank/DDBJ databases">
        <title>Genome Sequence of Xylaria curta.</title>
        <authorList>
            <person name="Buettner E."/>
        </authorList>
    </citation>
    <scope>NUCLEOTIDE SEQUENCE</scope>
    <source>
        <strain evidence="1">Babe10</strain>
    </source>
</reference>
<dbReference type="Proteomes" id="UP001143856">
    <property type="component" value="Unassembled WGS sequence"/>
</dbReference>
<protein>
    <submittedName>
        <fullName evidence="1">Uncharacterized protein</fullName>
    </submittedName>
</protein>
<dbReference type="EMBL" id="JAPDGR010000203">
    <property type="protein sequence ID" value="KAJ2993728.1"/>
    <property type="molecule type" value="Genomic_DNA"/>
</dbReference>
<comment type="caution">
    <text evidence="1">The sequence shown here is derived from an EMBL/GenBank/DDBJ whole genome shotgun (WGS) entry which is preliminary data.</text>
</comment>